<evidence type="ECO:0008006" key="4">
    <source>
        <dbReference type="Google" id="ProtNLM"/>
    </source>
</evidence>
<feature type="signal peptide" evidence="1">
    <location>
        <begin position="1"/>
        <end position="26"/>
    </location>
</feature>
<reference evidence="2 3" key="1">
    <citation type="submission" date="2016-10" db="EMBL/GenBank/DDBJ databases">
        <authorList>
            <person name="de Groot N.N."/>
        </authorList>
    </citation>
    <scope>NUCLEOTIDE SEQUENCE [LARGE SCALE GENOMIC DNA]</scope>
    <source>
        <strain evidence="2 3">CPCC 202699</strain>
    </source>
</reference>
<dbReference type="OrthoDB" id="4454075at2"/>
<proteinExistence type="predicted"/>
<keyword evidence="3" id="KW-1185">Reference proteome</keyword>
<evidence type="ECO:0000313" key="3">
    <source>
        <dbReference type="Proteomes" id="UP000199515"/>
    </source>
</evidence>
<dbReference type="STRING" id="589385.SAMN05421504_101149"/>
<sequence>MPRSARKLAVIGLSCLLWTVAPPAHADGTAILRLSTAQREVHGTGVDTAVDLSLRNDGPATAADVQVTGTLTGELASLTAASDRWTCTAELAPQGGKFSCQIKEIPADVTGNLTVRLRPGSPRLPRITLELALTAANLDPASVVPGRVPVPVRGTPGGLAGTQSSLVSTATPQVAGWRSMTLPITLTAFPAGGGYRFARHFGFLARDDWAYLALQPYPDGTMHVLFSIFGPGVEPAAPETCRTGTDGVDGATCELTGLPVERGHRYELTVARDEPDGGKTTWRGTFRDASVEPARDPIAIGAWKIDAASGDLNNTPGSFIGYYVDGVLCADLPPIDVTFGAPQAESATARTIASDVGGACERDDRFWAETFPDGGARLKLGHDPAEPVPVPAR</sequence>
<dbReference type="AlphaFoldDB" id="A0A1H2S961"/>
<protein>
    <recommendedName>
        <fullName evidence="4">DUF11 domain-containing protein</fullName>
    </recommendedName>
</protein>
<keyword evidence="1" id="KW-0732">Signal</keyword>
<accession>A0A1H2S961</accession>
<feature type="chain" id="PRO_5011513026" description="DUF11 domain-containing protein" evidence="1">
    <location>
        <begin position="27"/>
        <end position="393"/>
    </location>
</feature>
<dbReference type="EMBL" id="FNON01000001">
    <property type="protein sequence ID" value="SDW28201.1"/>
    <property type="molecule type" value="Genomic_DNA"/>
</dbReference>
<name>A0A1H2S961_9PSEU</name>
<gene>
    <name evidence="2" type="ORF">SAMN05421504_101149</name>
</gene>
<evidence type="ECO:0000256" key="1">
    <source>
        <dbReference type="SAM" id="SignalP"/>
    </source>
</evidence>
<evidence type="ECO:0000313" key="2">
    <source>
        <dbReference type="EMBL" id="SDW28201.1"/>
    </source>
</evidence>
<dbReference type="RefSeq" id="WP_091285278.1">
    <property type="nucleotide sequence ID" value="NZ_FNON01000001.1"/>
</dbReference>
<organism evidence="2 3">
    <name type="scientific">Amycolatopsis xylanica</name>
    <dbReference type="NCBI Taxonomy" id="589385"/>
    <lineage>
        <taxon>Bacteria</taxon>
        <taxon>Bacillati</taxon>
        <taxon>Actinomycetota</taxon>
        <taxon>Actinomycetes</taxon>
        <taxon>Pseudonocardiales</taxon>
        <taxon>Pseudonocardiaceae</taxon>
        <taxon>Amycolatopsis</taxon>
    </lineage>
</organism>
<dbReference type="Proteomes" id="UP000199515">
    <property type="component" value="Unassembled WGS sequence"/>
</dbReference>